<dbReference type="GeneID" id="111105117"/>
<reference evidence="2" key="1">
    <citation type="submission" date="2025-08" db="UniProtKB">
        <authorList>
            <consortium name="RefSeq"/>
        </authorList>
    </citation>
    <scope>IDENTIFICATION</scope>
    <source>
        <tissue evidence="2">Whole sample</tissue>
    </source>
</reference>
<accession>A0A8B8AWC4</accession>
<keyword evidence="1" id="KW-1185">Reference proteome</keyword>
<protein>
    <submittedName>
        <fullName evidence="2">Uncharacterized protein LOC111105117</fullName>
    </submittedName>
</protein>
<dbReference type="RefSeq" id="XP_022294998.1">
    <property type="nucleotide sequence ID" value="XM_022439290.1"/>
</dbReference>
<dbReference type="OrthoDB" id="6128620at2759"/>
<proteinExistence type="predicted"/>
<sequence>MPSLGTESSPTYRALLDAPPHLMTELDTGHDELLYENSSVSEEEIWTCRDKKNLTLYNLKGGLLKSLTTKSGNNPEDIAVTRNRNLVYTDYWDRSINLIVRYSGSTEKQSIQLADRNMPLYACSGIKYLSENRNLDICVASSSGG</sequence>
<evidence type="ECO:0000313" key="1">
    <source>
        <dbReference type="Proteomes" id="UP000694844"/>
    </source>
</evidence>
<gene>
    <name evidence="2" type="primary">LOC111105117</name>
</gene>
<dbReference type="AlphaFoldDB" id="A0A8B8AWC4"/>
<dbReference type="Proteomes" id="UP000694844">
    <property type="component" value="Chromosome 7"/>
</dbReference>
<dbReference type="SUPFAM" id="SSF101898">
    <property type="entry name" value="NHL repeat"/>
    <property type="match status" value="1"/>
</dbReference>
<name>A0A8B8AWC4_CRAVI</name>
<dbReference type="KEGG" id="cvn:111105117"/>
<evidence type="ECO:0000313" key="2">
    <source>
        <dbReference type="RefSeq" id="XP_022294998.1"/>
    </source>
</evidence>
<organism evidence="1 2">
    <name type="scientific">Crassostrea virginica</name>
    <name type="common">Eastern oyster</name>
    <dbReference type="NCBI Taxonomy" id="6565"/>
    <lineage>
        <taxon>Eukaryota</taxon>
        <taxon>Metazoa</taxon>
        <taxon>Spiralia</taxon>
        <taxon>Lophotrochozoa</taxon>
        <taxon>Mollusca</taxon>
        <taxon>Bivalvia</taxon>
        <taxon>Autobranchia</taxon>
        <taxon>Pteriomorphia</taxon>
        <taxon>Ostreida</taxon>
        <taxon>Ostreoidea</taxon>
        <taxon>Ostreidae</taxon>
        <taxon>Crassostrea</taxon>
    </lineage>
</organism>